<dbReference type="SUPFAM" id="SSF100910">
    <property type="entry name" value="Chemosensory protein Csp2"/>
    <property type="match status" value="1"/>
</dbReference>
<dbReference type="PANTHER" id="PTHR11257">
    <property type="entry name" value="CHEMOSENSORY PROTEIN-RELATED"/>
    <property type="match status" value="1"/>
</dbReference>
<feature type="chain" id="PRO_5004372135" evidence="1">
    <location>
        <begin position="17"/>
        <end position="126"/>
    </location>
</feature>
<dbReference type="PANTHER" id="PTHR11257:SF12">
    <property type="entry name" value="EJACULATORY BULB-SPECIFIC PROTEIN 3-RELATED"/>
    <property type="match status" value="1"/>
</dbReference>
<keyword evidence="2" id="KW-0418">Kinase</keyword>
<dbReference type="Pfam" id="PF03392">
    <property type="entry name" value="OS-D"/>
    <property type="match status" value="1"/>
</dbReference>
<feature type="signal peptide" evidence="1">
    <location>
        <begin position="1"/>
        <end position="16"/>
    </location>
</feature>
<evidence type="ECO:0000313" key="2">
    <source>
        <dbReference type="EMBL" id="BAN20359.1"/>
    </source>
</evidence>
<keyword evidence="1" id="KW-0732">Signal</keyword>
<dbReference type="GO" id="GO:0016301">
    <property type="term" value="F:kinase activity"/>
    <property type="evidence" value="ECO:0007669"/>
    <property type="project" value="UniProtKB-KW"/>
</dbReference>
<reference evidence="2" key="1">
    <citation type="journal article" date="2013" name="PLoS ONE">
        <title>Gene expression in gut symbiotic organ of stinkbug affected by extracellular bacterial symbiont.</title>
        <authorList>
            <person name="Futahashi R."/>
            <person name="Tanaka K."/>
            <person name="Tanahashi M."/>
            <person name="Nikoh N."/>
            <person name="Kikuchi Y."/>
            <person name="Lee B.L."/>
            <person name="Fukatsu T."/>
        </authorList>
    </citation>
    <scope>NUCLEOTIDE SEQUENCE</scope>
    <source>
        <tissue evidence="2">Midgut</tissue>
    </source>
</reference>
<dbReference type="InterPro" id="IPR036682">
    <property type="entry name" value="OS_D_A10/PebIII_sf"/>
</dbReference>
<sequence length="126" mass="14398">MKELCVLLALVGASLAASTYTSKYDSINLDEILNNERLYRKYVDCLKGLGRCTPDGRELKEHLPEALENGCSRCTAKQRAGSEKVLKFLIKNRKEDFGELEKIYYPNGIYRKKYREDASRAGLQLE</sequence>
<dbReference type="Gene3D" id="1.10.2080.10">
    <property type="entry name" value="Insect odorant-binding protein A10/Ejaculatory bulb-specific protein 3"/>
    <property type="match status" value="1"/>
</dbReference>
<organism evidence="2">
    <name type="scientific">Riptortus pedestris</name>
    <name type="common">Bean bug</name>
    <dbReference type="NCBI Taxonomy" id="329032"/>
    <lineage>
        <taxon>Eukaryota</taxon>
        <taxon>Metazoa</taxon>
        <taxon>Ecdysozoa</taxon>
        <taxon>Arthropoda</taxon>
        <taxon>Hexapoda</taxon>
        <taxon>Insecta</taxon>
        <taxon>Pterygota</taxon>
        <taxon>Neoptera</taxon>
        <taxon>Paraneoptera</taxon>
        <taxon>Hemiptera</taxon>
        <taxon>Heteroptera</taxon>
        <taxon>Panheteroptera</taxon>
        <taxon>Pentatomomorpha</taxon>
        <taxon>Coreoidea</taxon>
        <taxon>Alydidae</taxon>
        <taxon>Riptortus</taxon>
    </lineage>
</organism>
<evidence type="ECO:0000256" key="1">
    <source>
        <dbReference type="SAM" id="SignalP"/>
    </source>
</evidence>
<dbReference type="EMBL" id="AK417144">
    <property type="protein sequence ID" value="BAN20359.1"/>
    <property type="molecule type" value="mRNA"/>
</dbReference>
<protein>
    <submittedName>
        <fullName evidence="2">Protein serine/threonine kinase, putative</fullName>
    </submittedName>
</protein>
<name>R4WD24_RIPPE</name>
<keyword evidence="2" id="KW-0808">Transferase</keyword>
<dbReference type="InterPro" id="IPR005055">
    <property type="entry name" value="A10/PebIII"/>
</dbReference>
<accession>R4WD24</accession>
<dbReference type="AlphaFoldDB" id="R4WD24"/>
<proteinExistence type="evidence at transcript level"/>